<evidence type="ECO:0000313" key="5">
    <source>
        <dbReference type="EMBL" id="OBK25384.1"/>
    </source>
</evidence>
<feature type="chain" id="PRO_5008327307" description="Proteinase inhibitor I42 chagasin domain-containing protein" evidence="3">
    <location>
        <begin position="26"/>
        <end position="140"/>
    </location>
</feature>
<dbReference type="Gene3D" id="2.60.40.2020">
    <property type="match status" value="1"/>
</dbReference>
<dbReference type="InterPro" id="IPR052781">
    <property type="entry name" value="Cys_protease_inhibitor_I42"/>
</dbReference>
<dbReference type="PROSITE" id="PS51257">
    <property type="entry name" value="PROKAR_LIPOPROTEIN"/>
    <property type="match status" value="1"/>
</dbReference>
<name>A0A1A3NWJ2_MYCAS</name>
<dbReference type="RefSeq" id="WP_065144831.1">
    <property type="nucleotide sequence ID" value="NZ_LZLS01000139.1"/>
</dbReference>
<protein>
    <recommendedName>
        <fullName evidence="4">Proteinase inhibitor I42 chagasin domain-containing protein</fullName>
    </recommendedName>
</protein>
<dbReference type="InterPro" id="IPR036331">
    <property type="entry name" value="Chagasin-like_sf"/>
</dbReference>
<dbReference type="SUPFAM" id="SSF141066">
    <property type="entry name" value="ICP-like"/>
    <property type="match status" value="1"/>
</dbReference>
<sequence>MKVRLLTIFLATVAVLVGCSGLSQEATKTIDVSIDEVMNQSSITRDITLAPGDTLKLSLGANHTTPYRWTPDPKIGDAGVLKQNSHKYVSEHTGRVGAPGTEVWMFTALKAGKTTIVASYGSVVGDAAPTCTFTANVTVQ</sequence>
<dbReference type="PANTHER" id="PTHR36530:SF1">
    <property type="entry name" value="AMOEBIASIN-1"/>
    <property type="match status" value="1"/>
</dbReference>
<keyword evidence="2" id="KW-0789">Thiol protease inhibitor</keyword>
<reference evidence="5 6" key="1">
    <citation type="submission" date="2016-06" db="EMBL/GenBank/DDBJ databases">
        <authorList>
            <person name="Kjaerup R.B."/>
            <person name="Dalgaard T.S."/>
            <person name="Juul-Madsen H.R."/>
        </authorList>
    </citation>
    <scope>NUCLEOTIDE SEQUENCE [LARGE SCALE GENOMIC DNA]</scope>
    <source>
        <strain evidence="5 6">1165133.8</strain>
    </source>
</reference>
<evidence type="ECO:0000256" key="2">
    <source>
        <dbReference type="ARBA" id="ARBA00022704"/>
    </source>
</evidence>
<dbReference type="GO" id="GO:0004869">
    <property type="term" value="F:cysteine-type endopeptidase inhibitor activity"/>
    <property type="evidence" value="ECO:0007669"/>
    <property type="project" value="UniProtKB-KW"/>
</dbReference>
<organism evidence="5 6">
    <name type="scientific">Mycobacterium asiaticum</name>
    <dbReference type="NCBI Taxonomy" id="1790"/>
    <lineage>
        <taxon>Bacteria</taxon>
        <taxon>Bacillati</taxon>
        <taxon>Actinomycetota</taxon>
        <taxon>Actinomycetes</taxon>
        <taxon>Mycobacteriales</taxon>
        <taxon>Mycobacteriaceae</taxon>
        <taxon>Mycobacterium</taxon>
    </lineage>
</organism>
<evidence type="ECO:0000256" key="3">
    <source>
        <dbReference type="SAM" id="SignalP"/>
    </source>
</evidence>
<keyword evidence="1" id="KW-0646">Protease inhibitor</keyword>
<evidence type="ECO:0000313" key="6">
    <source>
        <dbReference type="Proteomes" id="UP000093928"/>
    </source>
</evidence>
<dbReference type="InterPro" id="IPR018990">
    <property type="entry name" value="Prot_inh_I42_chagasin"/>
</dbReference>
<evidence type="ECO:0000259" key="4">
    <source>
        <dbReference type="Pfam" id="PF09394"/>
    </source>
</evidence>
<keyword evidence="3" id="KW-0732">Signal</keyword>
<evidence type="ECO:0000256" key="1">
    <source>
        <dbReference type="ARBA" id="ARBA00022690"/>
    </source>
</evidence>
<dbReference type="OrthoDB" id="4550788at2"/>
<dbReference type="EMBL" id="LZLS01000139">
    <property type="protein sequence ID" value="OBK25384.1"/>
    <property type="molecule type" value="Genomic_DNA"/>
</dbReference>
<gene>
    <name evidence="5" type="ORF">A5634_26535</name>
</gene>
<dbReference type="PANTHER" id="PTHR36530">
    <property type="entry name" value="INHIBITOR OF CYSTEINE PEPTIDASE"/>
    <property type="match status" value="1"/>
</dbReference>
<feature type="domain" description="Proteinase inhibitor I42 chagasin" evidence="4">
    <location>
        <begin position="49"/>
        <end position="137"/>
    </location>
</feature>
<dbReference type="Proteomes" id="UP000093928">
    <property type="component" value="Unassembled WGS sequence"/>
</dbReference>
<dbReference type="Pfam" id="PF09394">
    <property type="entry name" value="Inhibitor_I42"/>
    <property type="match status" value="1"/>
</dbReference>
<proteinExistence type="predicted"/>
<feature type="signal peptide" evidence="3">
    <location>
        <begin position="1"/>
        <end position="25"/>
    </location>
</feature>
<comment type="caution">
    <text evidence="5">The sequence shown here is derived from an EMBL/GenBank/DDBJ whole genome shotgun (WGS) entry which is preliminary data.</text>
</comment>
<dbReference type="AlphaFoldDB" id="A0A1A3NWJ2"/>
<accession>A0A1A3NWJ2</accession>